<dbReference type="Proteomes" id="UP000027002">
    <property type="component" value="Chromosome 2"/>
</dbReference>
<evidence type="ECO:0000313" key="3">
    <source>
        <dbReference type="Proteomes" id="UP000027002"/>
    </source>
</evidence>
<proteinExistence type="predicted"/>
<protein>
    <submittedName>
        <fullName evidence="2">Uncharacterized protein</fullName>
    </submittedName>
</protein>
<dbReference type="AlphaFoldDB" id="A0A8E5HMX6"/>
<keyword evidence="3" id="KW-1185">Reference proteome</keyword>
<name>A0A8E5HMX6_USTVR</name>
<organism evidence="2 3">
    <name type="scientific">Ustilaginoidea virens</name>
    <name type="common">Rice false smut fungus</name>
    <name type="synonym">Villosiclava virens</name>
    <dbReference type="NCBI Taxonomy" id="1159556"/>
    <lineage>
        <taxon>Eukaryota</taxon>
        <taxon>Fungi</taxon>
        <taxon>Dikarya</taxon>
        <taxon>Ascomycota</taxon>
        <taxon>Pezizomycotina</taxon>
        <taxon>Sordariomycetes</taxon>
        <taxon>Hypocreomycetidae</taxon>
        <taxon>Hypocreales</taxon>
        <taxon>Clavicipitaceae</taxon>
        <taxon>Ustilaginoidea</taxon>
    </lineage>
</organism>
<sequence length="139" mass="15654">MNSMSTEIPCESGERHYPHHHAQTRGPRPVKVRRFCATRTRNLFRSLHPSTLASSCLPRPPPSPAQRAPDADQAYTFFSEKPQLTSIDRVSEISPRQSDFTDRDYHQMREQLPKVLLKPVVTGQAGAVQLLADDFSPSS</sequence>
<dbReference type="KEGG" id="uvi:66063449"/>
<reference evidence="2" key="1">
    <citation type="submission" date="2020-03" db="EMBL/GenBank/DDBJ databases">
        <title>A mixture of massive structural variations and highly conserved coding sequences in Ustilaginoidea virens genome.</title>
        <authorList>
            <person name="Zhang K."/>
            <person name="Zhao Z."/>
            <person name="Zhang Z."/>
            <person name="Li Y."/>
            <person name="Hsiang T."/>
            <person name="Sun W."/>
        </authorList>
    </citation>
    <scope>NUCLEOTIDE SEQUENCE</scope>
    <source>
        <strain evidence="2">UV-8b</strain>
    </source>
</reference>
<evidence type="ECO:0000256" key="1">
    <source>
        <dbReference type="SAM" id="MobiDB-lite"/>
    </source>
</evidence>
<dbReference type="GeneID" id="66063449"/>
<feature type="region of interest" description="Disordered" evidence="1">
    <location>
        <begin position="51"/>
        <end position="70"/>
    </location>
</feature>
<dbReference type="RefSeq" id="XP_042996103.1">
    <property type="nucleotide sequence ID" value="XM_043140169.1"/>
</dbReference>
<evidence type="ECO:0000313" key="2">
    <source>
        <dbReference type="EMBL" id="QUC18430.1"/>
    </source>
</evidence>
<accession>A0A8E5HMX6</accession>
<gene>
    <name evidence="2" type="ORF">UV8b_02671</name>
</gene>
<feature type="region of interest" description="Disordered" evidence="1">
    <location>
        <begin position="1"/>
        <end position="31"/>
    </location>
</feature>
<feature type="compositionally biased region" description="Basic residues" evidence="1">
    <location>
        <begin position="17"/>
        <end position="31"/>
    </location>
</feature>
<dbReference type="EMBL" id="CP072754">
    <property type="protein sequence ID" value="QUC18430.1"/>
    <property type="molecule type" value="Genomic_DNA"/>
</dbReference>